<keyword evidence="1" id="KW-0805">Transcription regulation</keyword>
<dbReference type="EMBL" id="FMUH01000005">
    <property type="protein sequence ID" value="SCX54175.1"/>
    <property type="molecule type" value="Genomic_DNA"/>
</dbReference>
<gene>
    <name evidence="5" type="ORF">SAMN03159343_3025</name>
</gene>
<dbReference type="Pfam" id="PF12833">
    <property type="entry name" value="HTH_18"/>
    <property type="match status" value="1"/>
</dbReference>
<dbReference type="Proteomes" id="UP000198981">
    <property type="component" value="Unassembled WGS sequence"/>
</dbReference>
<sequence>MRARRSAAPRDWERVSRDVAAAYFPHELTVLGAQIESRLTLQTLDLGPVLIGHVGWGADVQIDCAYPGAYEVNMPLTGHLVSRGRHGSVTSVAGQATIFRADTPSLISHWDATCTVLGVKFDSDWLDHEAERVLGTGLGRAAAVLPEQLDLHNGAAHGWRQLGGSFAAHLREPTLFVEQPAVQQQLAGAMAAGFLLASYPDLGRGPVARPRAITRVVDAIREDPARAWTVGEMAALAGTSVRRMQEGFRSWMGCSPTEHLVDVRLQRARRDLEEDGQLLIGEVAARWGFSSASRFAAAHQRRYGYAPSQGRR</sequence>
<evidence type="ECO:0000313" key="5">
    <source>
        <dbReference type="EMBL" id="SCX54175.1"/>
    </source>
</evidence>
<dbReference type="InterPro" id="IPR035418">
    <property type="entry name" value="AraC-bd_2"/>
</dbReference>
<dbReference type="AlphaFoldDB" id="A0A1G4YLH5"/>
<evidence type="ECO:0000313" key="6">
    <source>
        <dbReference type="Proteomes" id="UP000198981"/>
    </source>
</evidence>
<keyword evidence="2 5" id="KW-0238">DNA-binding</keyword>
<feature type="domain" description="HTH araC/xylS-type" evidence="4">
    <location>
        <begin position="214"/>
        <end position="312"/>
    </location>
</feature>
<name>A0A1G4YLH5_9ACTN</name>
<dbReference type="SMART" id="SM00342">
    <property type="entry name" value="HTH_ARAC"/>
    <property type="match status" value="1"/>
</dbReference>
<dbReference type="GO" id="GO:0043565">
    <property type="term" value="F:sequence-specific DNA binding"/>
    <property type="evidence" value="ECO:0007669"/>
    <property type="project" value="InterPro"/>
</dbReference>
<evidence type="ECO:0000259" key="4">
    <source>
        <dbReference type="PROSITE" id="PS01124"/>
    </source>
</evidence>
<evidence type="ECO:0000256" key="2">
    <source>
        <dbReference type="ARBA" id="ARBA00023125"/>
    </source>
</evidence>
<keyword evidence="6" id="KW-1185">Reference proteome</keyword>
<evidence type="ECO:0000256" key="1">
    <source>
        <dbReference type="ARBA" id="ARBA00023015"/>
    </source>
</evidence>
<keyword evidence="3" id="KW-0804">Transcription</keyword>
<evidence type="ECO:0000256" key="3">
    <source>
        <dbReference type="ARBA" id="ARBA00023163"/>
    </source>
</evidence>
<dbReference type="InterPro" id="IPR009057">
    <property type="entry name" value="Homeodomain-like_sf"/>
</dbReference>
<dbReference type="STRING" id="1960309.SAMN03159343_3025"/>
<dbReference type="GO" id="GO:0003700">
    <property type="term" value="F:DNA-binding transcription factor activity"/>
    <property type="evidence" value="ECO:0007669"/>
    <property type="project" value="InterPro"/>
</dbReference>
<reference evidence="6" key="1">
    <citation type="submission" date="2016-10" db="EMBL/GenBank/DDBJ databases">
        <authorList>
            <person name="Varghese N."/>
            <person name="Submissions S."/>
        </authorList>
    </citation>
    <scope>NUCLEOTIDE SEQUENCE [LARGE SCALE GENOMIC DNA]</scope>
    <source>
        <strain evidence="6">DSM 45722</strain>
    </source>
</reference>
<organism evidence="5 6">
    <name type="scientific">Klenkia marina</name>
    <dbReference type="NCBI Taxonomy" id="1960309"/>
    <lineage>
        <taxon>Bacteria</taxon>
        <taxon>Bacillati</taxon>
        <taxon>Actinomycetota</taxon>
        <taxon>Actinomycetes</taxon>
        <taxon>Geodermatophilales</taxon>
        <taxon>Geodermatophilaceae</taxon>
        <taxon>Klenkia</taxon>
    </lineage>
</organism>
<protein>
    <submittedName>
        <fullName evidence="5">AraC-type DNA-binding protein</fullName>
    </submittedName>
</protein>
<dbReference type="RefSeq" id="WP_092805772.1">
    <property type="nucleotide sequence ID" value="NZ_FMUH01000005.1"/>
</dbReference>
<dbReference type="OrthoDB" id="5464689at2"/>
<accession>A0A1G4YLH5</accession>
<dbReference type="Pfam" id="PF14525">
    <property type="entry name" value="AraC_binding_2"/>
    <property type="match status" value="1"/>
</dbReference>
<dbReference type="SUPFAM" id="SSF46689">
    <property type="entry name" value="Homeodomain-like"/>
    <property type="match status" value="2"/>
</dbReference>
<dbReference type="InterPro" id="IPR050204">
    <property type="entry name" value="AraC_XylS_family_regulators"/>
</dbReference>
<dbReference type="InterPro" id="IPR018060">
    <property type="entry name" value="HTH_AraC"/>
</dbReference>
<dbReference type="PANTHER" id="PTHR46796">
    <property type="entry name" value="HTH-TYPE TRANSCRIPTIONAL ACTIVATOR RHAS-RELATED"/>
    <property type="match status" value="1"/>
</dbReference>
<dbReference type="PROSITE" id="PS01124">
    <property type="entry name" value="HTH_ARAC_FAMILY_2"/>
    <property type="match status" value="1"/>
</dbReference>
<proteinExistence type="predicted"/>
<dbReference type="Gene3D" id="1.10.10.60">
    <property type="entry name" value="Homeodomain-like"/>
    <property type="match status" value="1"/>
</dbReference>